<dbReference type="SUPFAM" id="SSF54637">
    <property type="entry name" value="Thioesterase/thiol ester dehydrase-isomerase"/>
    <property type="match status" value="1"/>
</dbReference>
<dbReference type="AlphaFoldDB" id="A0A7J0BGS7"/>
<dbReference type="CDD" id="cd00586">
    <property type="entry name" value="4HBT"/>
    <property type="match status" value="1"/>
</dbReference>
<dbReference type="PIRSF" id="PIRSF003230">
    <property type="entry name" value="YbgC"/>
    <property type="match status" value="1"/>
</dbReference>
<comment type="caution">
    <text evidence="3">The sequence shown here is derived from an EMBL/GenBank/DDBJ whole genome shotgun (WGS) entry which is preliminary data.</text>
</comment>
<organism evidence="3 4">
    <name type="scientific">Desulfovibrio subterraneus</name>
    <dbReference type="NCBI Taxonomy" id="2718620"/>
    <lineage>
        <taxon>Bacteria</taxon>
        <taxon>Pseudomonadati</taxon>
        <taxon>Thermodesulfobacteriota</taxon>
        <taxon>Desulfovibrionia</taxon>
        <taxon>Desulfovibrionales</taxon>
        <taxon>Desulfovibrionaceae</taxon>
        <taxon>Desulfovibrio</taxon>
    </lineage>
</organism>
<dbReference type="RefSeq" id="WP_174404603.1">
    <property type="nucleotide sequence ID" value="NZ_BLVO01000012.1"/>
</dbReference>
<evidence type="ECO:0000256" key="2">
    <source>
        <dbReference type="ARBA" id="ARBA00022801"/>
    </source>
</evidence>
<dbReference type="Pfam" id="PF13279">
    <property type="entry name" value="4HBT_2"/>
    <property type="match status" value="1"/>
</dbReference>
<dbReference type="EMBL" id="BLVO01000012">
    <property type="protein sequence ID" value="GFM32947.1"/>
    <property type="molecule type" value="Genomic_DNA"/>
</dbReference>
<name>A0A7J0BGS7_9BACT</name>
<dbReference type="PANTHER" id="PTHR31793:SF27">
    <property type="entry name" value="NOVEL THIOESTERASE SUPERFAMILY DOMAIN AND SAPOSIN A-TYPE DOMAIN CONTAINING PROTEIN (0610012H03RIK)"/>
    <property type="match status" value="1"/>
</dbReference>
<keyword evidence="2" id="KW-0378">Hydrolase</keyword>
<proteinExistence type="inferred from homology"/>
<evidence type="ECO:0000256" key="1">
    <source>
        <dbReference type="ARBA" id="ARBA00005953"/>
    </source>
</evidence>
<protein>
    <submittedName>
        <fullName evidence="3">Thioesterase</fullName>
    </submittedName>
</protein>
<dbReference type="Gene3D" id="3.10.129.10">
    <property type="entry name" value="Hotdog Thioesterase"/>
    <property type="match status" value="1"/>
</dbReference>
<evidence type="ECO:0000313" key="3">
    <source>
        <dbReference type="EMBL" id="GFM32947.1"/>
    </source>
</evidence>
<dbReference type="GO" id="GO:0047617">
    <property type="term" value="F:fatty acyl-CoA hydrolase activity"/>
    <property type="evidence" value="ECO:0007669"/>
    <property type="project" value="TreeGrafter"/>
</dbReference>
<gene>
    <name evidence="3" type="ORF">DSM101010T_13120</name>
</gene>
<dbReference type="InterPro" id="IPR006684">
    <property type="entry name" value="YbgC/YbaW"/>
</dbReference>
<dbReference type="InterPro" id="IPR050563">
    <property type="entry name" value="4-hydroxybenzoyl-CoA_TE"/>
</dbReference>
<evidence type="ECO:0000313" key="4">
    <source>
        <dbReference type="Proteomes" id="UP000503840"/>
    </source>
</evidence>
<comment type="similarity">
    <text evidence="1">Belongs to the 4-hydroxybenzoyl-CoA thioesterase family.</text>
</comment>
<dbReference type="InterPro" id="IPR029069">
    <property type="entry name" value="HotDog_dom_sf"/>
</dbReference>
<dbReference type="NCBIfam" id="TIGR00051">
    <property type="entry name" value="YbgC/FadM family acyl-CoA thioesterase"/>
    <property type="match status" value="1"/>
</dbReference>
<sequence>MSFPTPETLLAHRISYGETDTMGVLYYAEYLHLFERGRSEFIRERGMSYATVEERGIMLPVREAQCRYRAPARYDDLVFVRVGIAEWGKASITFTYEILNETKDKVLATGMTQHACVNNTGRPVAVPDWLKSLFTGGTI</sequence>
<dbReference type="PANTHER" id="PTHR31793">
    <property type="entry name" value="4-HYDROXYBENZOYL-COA THIOESTERASE FAMILY MEMBER"/>
    <property type="match status" value="1"/>
</dbReference>
<accession>A0A7J0BGS7</accession>
<dbReference type="Proteomes" id="UP000503840">
    <property type="component" value="Unassembled WGS sequence"/>
</dbReference>
<reference evidence="3 4" key="1">
    <citation type="submission" date="2020-05" db="EMBL/GenBank/DDBJ databases">
        <title>Draft genome sequence of Desulfovibrio sp. strain HN2T.</title>
        <authorList>
            <person name="Ueno A."/>
            <person name="Tamazawa S."/>
            <person name="Tamamura S."/>
            <person name="Murakami T."/>
            <person name="Kiyama T."/>
            <person name="Inomata H."/>
            <person name="Amano Y."/>
            <person name="Miyakawa K."/>
            <person name="Tamaki H."/>
            <person name="Naganuma T."/>
            <person name="Kaneko K."/>
        </authorList>
    </citation>
    <scope>NUCLEOTIDE SEQUENCE [LARGE SCALE GENOMIC DNA]</scope>
    <source>
        <strain evidence="3 4">HN2</strain>
    </source>
</reference>
<keyword evidence="4" id="KW-1185">Reference proteome</keyword>